<dbReference type="GO" id="GO:0050660">
    <property type="term" value="F:flavin adenine dinucleotide binding"/>
    <property type="evidence" value="ECO:0007669"/>
    <property type="project" value="InterPro"/>
</dbReference>
<dbReference type="Proteomes" id="UP000252345">
    <property type="component" value="Unassembled WGS sequence"/>
</dbReference>
<evidence type="ECO:0000259" key="13">
    <source>
        <dbReference type="PROSITE" id="PS51384"/>
    </source>
</evidence>
<evidence type="ECO:0000256" key="6">
    <source>
        <dbReference type="ARBA" id="ARBA00022827"/>
    </source>
</evidence>
<evidence type="ECO:0000256" key="11">
    <source>
        <dbReference type="PIRSR" id="PIRSR006816-1"/>
    </source>
</evidence>
<comment type="caution">
    <text evidence="14">The sequence shown here is derived from an EMBL/GenBank/DDBJ whole genome shotgun (WGS) entry which is preliminary data.</text>
</comment>
<dbReference type="GO" id="GO:0051537">
    <property type="term" value="F:2 iron, 2 sulfur cluster binding"/>
    <property type="evidence" value="ECO:0007669"/>
    <property type="project" value="UniProtKB-KW"/>
</dbReference>
<dbReference type="GO" id="GO:0046872">
    <property type="term" value="F:metal ion binding"/>
    <property type="evidence" value="ECO:0007669"/>
    <property type="project" value="UniProtKB-KW"/>
</dbReference>
<name>A0A366KCP2_9BIFI</name>
<dbReference type="InterPro" id="IPR017927">
    <property type="entry name" value="FAD-bd_FR_type"/>
</dbReference>
<dbReference type="Pfam" id="PF10418">
    <property type="entry name" value="DHODB_Fe-S_bind"/>
    <property type="match status" value="1"/>
</dbReference>
<dbReference type="PANTHER" id="PTHR43513:SF3">
    <property type="entry name" value="DIHYDROOROTATE DEHYDROGENASE B (NAD(+)), ELECTRON TRANSFER SUBUNIT-RELATED"/>
    <property type="match status" value="1"/>
</dbReference>
<comment type="cofactor">
    <cofactor evidence="10">
        <name>[2Fe-2S] cluster</name>
        <dbReference type="ChEBI" id="CHEBI:190135"/>
    </cofactor>
</comment>
<evidence type="ECO:0000256" key="7">
    <source>
        <dbReference type="ARBA" id="ARBA00022982"/>
    </source>
</evidence>
<dbReference type="OrthoDB" id="9796486at2"/>
<evidence type="ECO:0000256" key="4">
    <source>
        <dbReference type="ARBA" id="ARBA00022714"/>
    </source>
</evidence>
<dbReference type="GO" id="GO:0016491">
    <property type="term" value="F:oxidoreductase activity"/>
    <property type="evidence" value="ECO:0007669"/>
    <property type="project" value="InterPro"/>
</dbReference>
<dbReference type="CDD" id="cd06218">
    <property type="entry name" value="DHOD_e_trans"/>
    <property type="match status" value="1"/>
</dbReference>
<feature type="binding site" evidence="11">
    <location>
        <begin position="47"/>
        <end position="49"/>
    </location>
    <ligand>
        <name>FAD</name>
        <dbReference type="ChEBI" id="CHEBI:57692"/>
    </ligand>
</feature>
<evidence type="ECO:0000256" key="5">
    <source>
        <dbReference type="ARBA" id="ARBA00022723"/>
    </source>
</evidence>
<dbReference type="PIRSF" id="PIRSF006816">
    <property type="entry name" value="Cyc3_hyd_g"/>
    <property type="match status" value="1"/>
</dbReference>
<evidence type="ECO:0000256" key="10">
    <source>
        <dbReference type="ARBA" id="ARBA00034078"/>
    </source>
</evidence>
<dbReference type="EMBL" id="PDCH01000007">
    <property type="protein sequence ID" value="RBP99339.1"/>
    <property type="molecule type" value="Genomic_DNA"/>
</dbReference>
<feature type="binding site" evidence="12">
    <location>
        <position position="196"/>
    </location>
    <ligand>
        <name>[2Fe-2S] cluster</name>
        <dbReference type="ChEBI" id="CHEBI:190135"/>
    </ligand>
</feature>
<organism evidence="14 15">
    <name type="scientific">Bifidobacterium xylocopae</name>
    <dbReference type="NCBI Taxonomy" id="2493119"/>
    <lineage>
        <taxon>Bacteria</taxon>
        <taxon>Bacillati</taxon>
        <taxon>Actinomycetota</taxon>
        <taxon>Actinomycetes</taxon>
        <taxon>Bifidobacteriales</taxon>
        <taxon>Bifidobacteriaceae</taxon>
        <taxon>Bifidobacterium</taxon>
    </lineage>
</organism>
<dbReference type="PROSITE" id="PS51384">
    <property type="entry name" value="FAD_FR"/>
    <property type="match status" value="1"/>
</dbReference>
<comment type="cofactor">
    <cofactor evidence="11">
        <name>FAD</name>
        <dbReference type="ChEBI" id="CHEBI:57692"/>
    </cofactor>
    <text evidence="11">Binds 1 FAD per subunit.</text>
</comment>
<evidence type="ECO:0000256" key="12">
    <source>
        <dbReference type="PIRSR" id="PIRSR006816-2"/>
    </source>
</evidence>
<evidence type="ECO:0000313" key="15">
    <source>
        <dbReference type="Proteomes" id="UP000252345"/>
    </source>
</evidence>
<dbReference type="InterPro" id="IPR037117">
    <property type="entry name" value="Dihydroorotate_DH_ele_sf"/>
</dbReference>
<feature type="binding site" evidence="12">
    <location>
        <position position="216"/>
    </location>
    <ligand>
        <name>[2Fe-2S] cluster</name>
        <dbReference type="ChEBI" id="CHEBI:190135"/>
    </ligand>
</feature>
<evidence type="ECO:0000256" key="1">
    <source>
        <dbReference type="ARBA" id="ARBA00006422"/>
    </source>
</evidence>
<dbReference type="InterPro" id="IPR050353">
    <property type="entry name" value="PyrK_electron_transfer"/>
</dbReference>
<comment type="similarity">
    <text evidence="1">Belongs to the PyrK family.</text>
</comment>
<dbReference type="InterPro" id="IPR012165">
    <property type="entry name" value="Cyt_c3_hydrogenase_gsu"/>
</dbReference>
<feature type="binding site" evidence="12">
    <location>
        <position position="204"/>
    </location>
    <ligand>
        <name>[2Fe-2S] cluster</name>
        <dbReference type="ChEBI" id="CHEBI:190135"/>
    </ligand>
</feature>
<dbReference type="InterPro" id="IPR039261">
    <property type="entry name" value="FNR_nucleotide-bd"/>
</dbReference>
<dbReference type="PANTHER" id="PTHR43513">
    <property type="entry name" value="DIHYDROOROTATE DEHYDROGENASE B (NAD(+)), ELECTRON TRANSFER SUBUNIT"/>
    <property type="match status" value="1"/>
</dbReference>
<feature type="domain" description="FAD-binding FR-type" evidence="13">
    <location>
        <begin position="1"/>
        <end position="79"/>
    </location>
</feature>
<dbReference type="Gene3D" id="3.40.50.80">
    <property type="entry name" value="Nucleotide-binding domain of ferredoxin-NADP reductase (FNR) module"/>
    <property type="match status" value="1"/>
</dbReference>
<dbReference type="GO" id="GO:0006221">
    <property type="term" value="P:pyrimidine nucleotide biosynthetic process"/>
    <property type="evidence" value="ECO:0007669"/>
    <property type="project" value="InterPro"/>
</dbReference>
<keyword evidence="7" id="KW-0249">Electron transport</keyword>
<keyword evidence="6 11" id="KW-0274">FAD</keyword>
<dbReference type="InterPro" id="IPR017938">
    <property type="entry name" value="Riboflavin_synthase-like_b-brl"/>
</dbReference>
<keyword evidence="4 12" id="KW-0001">2Fe-2S</keyword>
<feature type="binding site" evidence="11">
    <location>
        <begin position="54"/>
        <end position="55"/>
    </location>
    <ligand>
        <name>FAD</name>
        <dbReference type="ChEBI" id="CHEBI:57692"/>
    </ligand>
</feature>
<evidence type="ECO:0000256" key="3">
    <source>
        <dbReference type="ARBA" id="ARBA00022630"/>
    </source>
</evidence>
<evidence type="ECO:0000256" key="9">
    <source>
        <dbReference type="ARBA" id="ARBA00023014"/>
    </source>
</evidence>
<dbReference type="InterPro" id="IPR019480">
    <property type="entry name" value="Dihydroorotate_DH_Fe-S-bd"/>
</dbReference>
<gene>
    <name evidence="14" type="ORF">CRD59_04660</name>
</gene>
<evidence type="ECO:0000256" key="8">
    <source>
        <dbReference type="ARBA" id="ARBA00023004"/>
    </source>
</evidence>
<sequence length="233" mass="24842">MLTIRDAPVARNARPGQFVNLYPNDRTAMLPRPFGIAGVHGDEFDLIYQRVGAGTRAFARLSAGDPIDLVGPLGRPYDLTAAGDYLLIGGGLGVPPLISAAQGLAGRGDVRAIALFGYRDARFADGLVGRFADRTLSVSACEGNVITLLDRIEPELEVEATTILSCGPIPMMRAVAAWAGRRSIRSQFSLEERMGCGYGACLACVVDTTDGRLRVCKDGPVFAGGRLEWETAR</sequence>
<keyword evidence="2" id="KW-0813">Transport</keyword>
<dbReference type="SUPFAM" id="SSF63380">
    <property type="entry name" value="Riboflavin synthase domain-like"/>
    <property type="match status" value="1"/>
</dbReference>
<accession>A0A366KCP2</accession>
<keyword evidence="15" id="KW-1185">Reference proteome</keyword>
<evidence type="ECO:0000256" key="2">
    <source>
        <dbReference type="ARBA" id="ARBA00022448"/>
    </source>
</evidence>
<dbReference type="Gene3D" id="2.40.30.10">
    <property type="entry name" value="Translation factors"/>
    <property type="match status" value="1"/>
</dbReference>
<protein>
    <submittedName>
        <fullName evidence="14">Dihydroorotate dehydrogenase electron transfer subunit</fullName>
    </submittedName>
</protein>
<keyword evidence="9 12" id="KW-0411">Iron-sulfur</keyword>
<proteinExistence type="inferred from homology"/>
<dbReference type="AlphaFoldDB" id="A0A366KCP2"/>
<dbReference type="Gene3D" id="2.10.240.10">
    <property type="entry name" value="Dihydroorotate dehydrogenase, electron transfer subunit"/>
    <property type="match status" value="1"/>
</dbReference>
<dbReference type="SUPFAM" id="SSF52343">
    <property type="entry name" value="Ferredoxin reductase-like, C-terminal NADP-linked domain"/>
    <property type="match status" value="1"/>
</dbReference>
<reference evidence="14 15" key="1">
    <citation type="submission" date="2017-10" db="EMBL/GenBank/DDBJ databases">
        <title>Bifidobacterium xylocopum sp. nov. and Bifidobacterium aemilianum sp. nov., from the carpenter bee (Xylocopa violacea) digestive tract.</title>
        <authorList>
            <person name="Alberoni D."/>
            <person name="Baffoni L."/>
            <person name="Di Gioia D."/>
            <person name="Gaggia F."/>
            <person name="Biavati B."/>
        </authorList>
    </citation>
    <scope>NUCLEOTIDE SEQUENCE [LARGE SCALE GENOMIC DNA]</scope>
    <source>
        <strain evidence="14 15">XV2</strain>
    </source>
</reference>
<keyword evidence="3 11" id="KW-0285">Flavoprotein</keyword>
<evidence type="ECO:0000313" key="14">
    <source>
        <dbReference type="EMBL" id="RBP99339.1"/>
    </source>
</evidence>
<keyword evidence="5 12" id="KW-0479">Metal-binding</keyword>
<comment type="cofactor">
    <cofactor evidence="12">
        <name>[2Fe-2S] cluster</name>
        <dbReference type="ChEBI" id="CHEBI:190135"/>
    </cofactor>
    <text evidence="12">Binds 1 [2Fe-2S] cluster per subunit.</text>
</comment>
<keyword evidence="8 12" id="KW-0408">Iron</keyword>
<feature type="binding site" evidence="12">
    <location>
        <position position="201"/>
    </location>
    <ligand>
        <name>[2Fe-2S] cluster</name>
        <dbReference type="ChEBI" id="CHEBI:190135"/>
    </ligand>
</feature>